<proteinExistence type="predicted"/>
<dbReference type="AlphaFoldDB" id="A0AAV0BDQ2"/>
<accession>A0AAV0BDQ2</accession>
<dbReference type="SUPFAM" id="SSF82199">
    <property type="entry name" value="SET domain"/>
    <property type="match status" value="1"/>
</dbReference>
<dbReference type="PROSITE" id="PS50280">
    <property type="entry name" value="SET"/>
    <property type="match status" value="1"/>
</dbReference>
<gene>
    <name evidence="3" type="ORF">PPACK8108_LOCUS18860</name>
    <name evidence="4" type="ORF">PPACK8108_LOCUS18918</name>
</gene>
<protein>
    <recommendedName>
        <fullName evidence="2">SET domain-containing protein</fullName>
    </recommendedName>
</protein>
<evidence type="ECO:0000256" key="1">
    <source>
        <dbReference type="SAM" id="SignalP"/>
    </source>
</evidence>
<evidence type="ECO:0000313" key="5">
    <source>
        <dbReference type="Proteomes" id="UP001153365"/>
    </source>
</evidence>
<evidence type="ECO:0000259" key="2">
    <source>
        <dbReference type="PROSITE" id="PS50280"/>
    </source>
</evidence>
<organism evidence="3 5">
    <name type="scientific">Phakopsora pachyrhizi</name>
    <name type="common">Asian soybean rust disease fungus</name>
    <dbReference type="NCBI Taxonomy" id="170000"/>
    <lineage>
        <taxon>Eukaryota</taxon>
        <taxon>Fungi</taxon>
        <taxon>Dikarya</taxon>
        <taxon>Basidiomycota</taxon>
        <taxon>Pucciniomycotina</taxon>
        <taxon>Pucciniomycetes</taxon>
        <taxon>Pucciniales</taxon>
        <taxon>Phakopsoraceae</taxon>
        <taxon>Phakopsora</taxon>
    </lineage>
</organism>
<keyword evidence="1" id="KW-0732">Signal</keyword>
<keyword evidence="5" id="KW-1185">Reference proteome</keyword>
<feature type="signal peptide" evidence="1">
    <location>
        <begin position="1"/>
        <end position="24"/>
    </location>
</feature>
<dbReference type="PANTHER" id="PTHR47332:SF6">
    <property type="entry name" value="SET DOMAIN-CONTAINING PROTEIN"/>
    <property type="match status" value="1"/>
</dbReference>
<dbReference type="Pfam" id="PF00856">
    <property type="entry name" value="SET"/>
    <property type="match status" value="1"/>
</dbReference>
<evidence type="ECO:0000313" key="3">
    <source>
        <dbReference type="EMBL" id="CAH7684590.1"/>
    </source>
</evidence>
<dbReference type="PANTHER" id="PTHR47332">
    <property type="entry name" value="SET DOMAIN-CONTAINING PROTEIN 5"/>
    <property type="match status" value="1"/>
</dbReference>
<feature type="domain" description="SET" evidence="2">
    <location>
        <begin position="158"/>
        <end position="298"/>
    </location>
</feature>
<dbReference type="Gene3D" id="2.170.270.10">
    <property type="entry name" value="SET domain"/>
    <property type="match status" value="1"/>
</dbReference>
<dbReference type="EMBL" id="CALTRL010005522">
    <property type="protein sequence ID" value="CAH7684590.1"/>
    <property type="molecule type" value="Genomic_DNA"/>
</dbReference>
<feature type="chain" id="PRO_5044713229" description="SET domain-containing protein" evidence="1">
    <location>
        <begin position="25"/>
        <end position="446"/>
    </location>
</feature>
<dbReference type="CDD" id="cd20071">
    <property type="entry name" value="SET_SMYD"/>
    <property type="match status" value="1"/>
</dbReference>
<dbReference type="EMBL" id="CALTRL010005551">
    <property type="protein sequence ID" value="CAH7684619.1"/>
    <property type="molecule type" value="Genomic_DNA"/>
</dbReference>
<reference evidence="3" key="1">
    <citation type="submission" date="2022-06" db="EMBL/GenBank/DDBJ databases">
        <authorList>
            <consortium name="SYNGENTA / RWTH Aachen University"/>
        </authorList>
    </citation>
    <scope>NUCLEOTIDE SEQUENCE</scope>
</reference>
<dbReference type="InterPro" id="IPR046341">
    <property type="entry name" value="SET_dom_sf"/>
</dbReference>
<sequence>MNGHARKSLIILISLAVSLSFCSSNSSVSKDELVFPTIFKAQDTCSRVDSLQHAAPSKGPYIPRSSEGLIYKFDRVDAVPKTVEDKKEKLDGFIKQSCYPHPSDIDYEPMCIFLNPTFNNGRGAVFLTRPSVFKAGLKHITAFRADSTQIDPDSRVKVPFVVADMPHKGGKGAIADRKLHPADLVIKDHATIVVSVETRVWTRSDWHKIQKQAVDLLPLKTRAFFATLHGVGDKEEDWVASAIQRNAFETSVGPDDIPHFAVVPEPSSSFWFDSDTLQVYMYALRDIAPGEELTISYRGMKSSRAERQSEIHHYGFECTCSLCSLPEYLVEVSDLRIETIIKLSDHLNNWNKDSPATPQMAERLIQLYKLERIDAGIVEAFTYASLAYNAIGNIEKAMEYAAIALDKGLITSGPNWDDREAVLKLVTRPTEHWSYNRRLQKSEESS</sequence>
<evidence type="ECO:0000313" key="4">
    <source>
        <dbReference type="EMBL" id="CAH7684619.1"/>
    </source>
</evidence>
<name>A0AAV0BDQ2_PHAPC</name>
<dbReference type="InterPro" id="IPR053185">
    <property type="entry name" value="SET_domain_protein"/>
</dbReference>
<comment type="caution">
    <text evidence="3">The sequence shown here is derived from an EMBL/GenBank/DDBJ whole genome shotgun (WGS) entry which is preliminary data.</text>
</comment>
<dbReference type="Proteomes" id="UP001153365">
    <property type="component" value="Unassembled WGS sequence"/>
</dbReference>
<dbReference type="InterPro" id="IPR001214">
    <property type="entry name" value="SET_dom"/>
</dbReference>